<accession>A0AAD7GMF6</accession>
<gene>
    <name evidence="3" type="ORF">B0H17DRAFT_1329951</name>
</gene>
<protein>
    <submittedName>
        <fullName evidence="3">Caspase domain-containing protein</fullName>
    </submittedName>
</protein>
<proteinExistence type="inferred from homology"/>
<evidence type="ECO:0000313" key="4">
    <source>
        <dbReference type="Proteomes" id="UP001221757"/>
    </source>
</evidence>
<dbReference type="PANTHER" id="PTHR48104:SF30">
    <property type="entry name" value="METACASPASE-1"/>
    <property type="match status" value="1"/>
</dbReference>
<comment type="caution">
    <text evidence="3">The sequence shown here is derived from an EMBL/GenBank/DDBJ whole genome shotgun (WGS) entry which is preliminary data.</text>
</comment>
<evidence type="ECO:0000313" key="3">
    <source>
        <dbReference type="EMBL" id="KAJ7694626.1"/>
    </source>
</evidence>
<organism evidence="3 4">
    <name type="scientific">Mycena rosella</name>
    <name type="common">Pink bonnet</name>
    <name type="synonym">Agaricus rosellus</name>
    <dbReference type="NCBI Taxonomy" id="1033263"/>
    <lineage>
        <taxon>Eukaryota</taxon>
        <taxon>Fungi</taxon>
        <taxon>Dikarya</taxon>
        <taxon>Basidiomycota</taxon>
        <taxon>Agaricomycotina</taxon>
        <taxon>Agaricomycetes</taxon>
        <taxon>Agaricomycetidae</taxon>
        <taxon>Agaricales</taxon>
        <taxon>Marasmiineae</taxon>
        <taxon>Mycenaceae</taxon>
        <taxon>Mycena</taxon>
    </lineage>
</organism>
<dbReference type="GO" id="GO:0005737">
    <property type="term" value="C:cytoplasm"/>
    <property type="evidence" value="ECO:0007669"/>
    <property type="project" value="TreeGrafter"/>
</dbReference>
<evidence type="ECO:0000256" key="1">
    <source>
        <dbReference type="ARBA" id="ARBA00009005"/>
    </source>
</evidence>
<dbReference type="PANTHER" id="PTHR48104">
    <property type="entry name" value="METACASPASE-4"/>
    <property type="match status" value="1"/>
</dbReference>
<feature type="domain" description="Peptidase C14 caspase" evidence="2">
    <location>
        <begin position="14"/>
        <end position="258"/>
    </location>
</feature>
<dbReference type="Pfam" id="PF00656">
    <property type="entry name" value="Peptidase_C14"/>
    <property type="match status" value="1"/>
</dbReference>
<dbReference type="AlphaFoldDB" id="A0AAD7GMF6"/>
<reference evidence="3" key="1">
    <citation type="submission" date="2023-03" db="EMBL/GenBank/DDBJ databases">
        <title>Massive genome expansion in bonnet fungi (Mycena s.s.) driven by repeated elements and novel gene families across ecological guilds.</title>
        <authorList>
            <consortium name="Lawrence Berkeley National Laboratory"/>
            <person name="Harder C.B."/>
            <person name="Miyauchi S."/>
            <person name="Viragh M."/>
            <person name="Kuo A."/>
            <person name="Thoen E."/>
            <person name="Andreopoulos B."/>
            <person name="Lu D."/>
            <person name="Skrede I."/>
            <person name="Drula E."/>
            <person name="Henrissat B."/>
            <person name="Morin E."/>
            <person name="Kohler A."/>
            <person name="Barry K."/>
            <person name="LaButti K."/>
            <person name="Morin E."/>
            <person name="Salamov A."/>
            <person name="Lipzen A."/>
            <person name="Mereny Z."/>
            <person name="Hegedus B."/>
            <person name="Baldrian P."/>
            <person name="Stursova M."/>
            <person name="Weitz H."/>
            <person name="Taylor A."/>
            <person name="Grigoriev I.V."/>
            <person name="Nagy L.G."/>
            <person name="Martin F."/>
            <person name="Kauserud H."/>
        </authorList>
    </citation>
    <scope>NUCLEOTIDE SEQUENCE</scope>
    <source>
        <strain evidence="3">CBHHK067</strain>
    </source>
</reference>
<dbReference type="InterPro" id="IPR011600">
    <property type="entry name" value="Pept_C14_caspase"/>
</dbReference>
<dbReference type="InterPro" id="IPR050452">
    <property type="entry name" value="Metacaspase"/>
</dbReference>
<dbReference type="GO" id="GO:0004197">
    <property type="term" value="F:cysteine-type endopeptidase activity"/>
    <property type="evidence" value="ECO:0007669"/>
    <property type="project" value="InterPro"/>
</dbReference>
<dbReference type="GO" id="GO:0006508">
    <property type="term" value="P:proteolysis"/>
    <property type="evidence" value="ECO:0007669"/>
    <property type="project" value="InterPro"/>
</dbReference>
<name>A0AAD7GMF6_MYCRO</name>
<evidence type="ECO:0000259" key="2">
    <source>
        <dbReference type="Pfam" id="PF00656"/>
    </source>
</evidence>
<comment type="similarity">
    <text evidence="1">Belongs to the peptidase C14B family.</text>
</comment>
<keyword evidence="4" id="KW-1185">Reference proteome</keyword>
<dbReference type="EMBL" id="JARKIE010000041">
    <property type="protein sequence ID" value="KAJ7694626.1"/>
    <property type="molecule type" value="Genomic_DNA"/>
</dbReference>
<sequence length="713" mass="78808">MNTAKYSGGLGLTFALVIGIDEYRSNEFGTLRGAVNDARSFERFLMDPHESGGLQVPRSCIKFLENEQATRSASLSAFDTHFLNNQNIPEDGTATMIAYFAGHGSRMESPGNLLPADSRVEVICPVDERTLGSDGKEVPTIPDYVLAQRLQQLAIKKGNNITVILDSCHSGGMKRVPGVRQRCPAKPSSNVDEHIDPSQCYRMWSPSAASHILLAACSQSGKAYESTSDPAYGHFTKSLITALRSAVLKETTYTELMEDLPKLPVEEQIPHCGGAYTHRLVFTKNGPMPGMRTLALRELHMFVVAIGSNMVVREGMEFDVYDDCTMVCTLVARMVTEDQAILASPDGTPLSIPEQSQIVIDEDRGINLLLKEQSSSQAFLIQTGSFEGVREGMEFPIRTPQGETLNSLTATIVGIGQTVVIPQDGPPVEMPMGSRVVVDDWEEKVGIYVPTDFTLGLYPPGAKAGLRYEQAASYQAADLVLRREGNDILVERITGTSIGYPCETRFTLKDPLHLPAAISDIAHFHYFLNRRNKRTLLSGVTLEMYRLRGEYPKSSPEGDNIIKPNGEVYKAELPSNIHAKYGFVIRNRTNQDLFAYIFYFNPAEYVIKPWYAPETAFGRPPLHRIAAGKPGKVTFGIGGERAFIFTLPPGKSSSSGFIKIFVSTEYLDLGWIQQQISPFNEKFDGTGRLEGRQETFRSPDWDALLVVLTMSQQ</sequence>
<dbReference type="Proteomes" id="UP001221757">
    <property type="component" value="Unassembled WGS sequence"/>
</dbReference>
<dbReference type="Gene3D" id="3.40.50.1460">
    <property type="match status" value="1"/>
</dbReference>